<dbReference type="OrthoDB" id="5563826at2"/>
<dbReference type="RefSeq" id="WP_006008395.1">
    <property type="nucleotide sequence ID" value="NZ_AUAV01000022.1"/>
</dbReference>
<dbReference type="EMBL" id="BAEQ01000007">
    <property type="protein sequence ID" value="GAC27120.1"/>
    <property type="molecule type" value="Genomic_DNA"/>
</dbReference>
<accession>K6ZUV9</accession>
<proteinExistence type="predicted"/>
<reference evidence="2" key="1">
    <citation type="journal article" date="2014" name="Environ. Microbiol.">
        <title>Comparative genomics of the marine bacterial genus Glaciecola reveals the high degree of genomic diversity and genomic characteristic for cold adaptation.</title>
        <authorList>
            <person name="Qin Q.L."/>
            <person name="Xie B.B."/>
            <person name="Yu Y."/>
            <person name="Shu Y.L."/>
            <person name="Rong J.C."/>
            <person name="Zhang Y.J."/>
            <person name="Zhao D.L."/>
            <person name="Chen X.L."/>
            <person name="Zhang X.Y."/>
            <person name="Chen B."/>
            <person name="Zhou B.C."/>
            <person name="Zhang Y.Z."/>
        </authorList>
    </citation>
    <scope>NUCLEOTIDE SEQUENCE [LARGE SCALE GENOMIC DNA]</scope>
    <source>
        <strain evidence="2">ACAM 615</strain>
    </source>
</reference>
<organism evidence="1 2">
    <name type="scientific">Brumicola pallidula DSM 14239 = ACAM 615</name>
    <dbReference type="NCBI Taxonomy" id="1121922"/>
    <lineage>
        <taxon>Bacteria</taxon>
        <taxon>Pseudomonadati</taxon>
        <taxon>Pseudomonadota</taxon>
        <taxon>Gammaproteobacteria</taxon>
        <taxon>Alteromonadales</taxon>
        <taxon>Alteromonadaceae</taxon>
        <taxon>Brumicola</taxon>
    </lineage>
</organism>
<dbReference type="Gene3D" id="3.40.50.150">
    <property type="entry name" value="Vaccinia Virus protein VP39"/>
    <property type="match status" value="1"/>
</dbReference>
<dbReference type="Pfam" id="PF06080">
    <property type="entry name" value="DUF938"/>
    <property type="match status" value="1"/>
</dbReference>
<dbReference type="AlphaFoldDB" id="K6ZUV9"/>
<dbReference type="InterPro" id="IPR029063">
    <property type="entry name" value="SAM-dependent_MTases_sf"/>
</dbReference>
<dbReference type="PANTHER" id="PTHR20974">
    <property type="entry name" value="UPF0585 PROTEIN CG18661"/>
    <property type="match status" value="1"/>
</dbReference>
<evidence type="ECO:0000313" key="1">
    <source>
        <dbReference type="EMBL" id="GAC27120.1"/>
    </source>
</evidence>
<dbReference type="Proteomes" id="UP000006251">
    <property type="component" value="Unassembled WGS sequence"/>
</dbReference>
<dbReference type="STRING" id="1121922.GCA_000428905_03384"/>
<evidence type="ECO:0008006" key="3">
    <source>
        <dbReference type="Google" id="ProtNLM"/>
    </source>
</evidence>
<dbReference type="InterPro" id="IPR010342">
    <property type="entry name" value="DUF938"/>
</dbReference>
<name>K6ZUV9_9ALTE</name>
<dbReference type="PANTHER" id="PTHR20974:SF0">
    <property type="entry name" value="UPF0585 PROTEIN CG18661"/>
    <property type="match status" value="1"/>
</dbReference>
<protein>
    <recommendedName>
        <fullName evidence="3">Methylase</fullName>
    </recommendedName>
</protein>
<gene>
    <name evidence="1" type="ORF">GPAL_0239</name>
</gene>
<dbReference type="SUPFAM" id="SSF53335">
    <property type="entry name" value="S-adenosyl-L-methionine-dependent methyltransferases"/>
    <property type="match status" value="1"/>
</dbReference>
<sequence length="201" mass="22921">MQPKPFSQACENNKKPILKQLKKAFSKVHNVLEVGSGTGQHAAYFAAKLPHVQWHCSDVEEYHDGINQWIDEFPSENLNRPLVLKLARDEWLSHCIVSNEPFDGIYTANTAHIMLEQEIKLLMQSVAANLPKNGVFCQYGPFIIDGQFSSQSNQEFHEKLISSGYGGYRDIEELACWAPQLTLKEKIEMPANNMMLVWRSK</sequence>
<evidence type="ECO:0000313" key="2">
    <source>
        <dbReference type="Proteomes" id="UP000006251"/>
    </source>
</evidence>
<keyword evidence="2" id="KW-1185">Reference proteome</keyword>
<comment type="caution">
    <text evidence="1">The sequence shown here is derived from an EMBL/GenBank/DDBJ whole genome shotgun (WGS) entry which is preliminary data.</text>
</comment>